<reference evidence="2 3" key="1">
    <citation type="journal article" date="2018" name="Sci. Rep.">
        <title>Genomic signatures of local adaptation to the degree of environmental predictability in rotifers.</title>
        <authorList>
            <person name="Franch-Gras L."/>
            <person name="Hahn C."/>
            <person name="Garcia-Roger E.M."/>
            <person name="Carmona M.J."/>
            <person name="Serra M."/>
            <person name="Gomez A."/>
        </authorList>
    </citation>
    <scope>NUCLEOTIDE SEQUENCE [LARGE SCALE GENOMIC DNA]</scope>
    <source>
        <strain evidence="2">HYR1</strain>
    </source>
</reference>
<accession>A0A3M7RK98</accession>
<evidence type="ECO:0000313" key="3">
    <source>
        <dbReference type="Proteomes" id="UP000276133"/>
    </source>
</evidence>
<feature type="domain" description="Reverse transcriptase" evidence="1">
    <location>
        <begin position="1"/>
        <end position="90"/>
    </location>
</feature>
<keyword evidence="2" id="KW-0808">Transferase</keyword>
<dbReference type="Pfam" id="PF00078">
    <property type="entry name" value="RVT_1"/>
    <property type="match status" value="1"/>
</dbReference>
<keyword evidence="2" id="KW-0695">RNA-directed DNA polymerase</keyword>
<dbReference type="GO" id="GO:0003964">
    <property type="term" value="F:RNA-directed DNA polymerase activity"/>
    <property type="evidence" value="ECO:0007669"/>
    <property type="project" value="UniProtKB-KW"/>
</dbReference>
<comment type="caution">
    <text evidence="2">The sequence shown here is derived from an EMBL/GenBank/DDBJ whole genome shotgun (WGS) entry which is preliminary data.</text>
</comment>
<dbReference type="OrthoDB" id="10014409at2759"/>
<protein>
    <submittedName>
        <fullName evidence="2">RNA-directed DNA polymerase from mobile element jockey</fullName>
    </submittedName>
</protein>
<evidence type="ECO:0000313" key="2">
    <source>
        <dbReference type="EMBL" id="RNA23986.1"/>
    </source>
</evidence>
<evidence type="ECO:0000259" key="1">
    <source>
        <dbReference type="PROSITE" id="PS50878"/>
    </source>
</evidence>
<dbReference type="PROSITE" id="PS50878">
    <property type="entry name" value="RT_POL"/>
    <property type="match status" value="1"/>
</dbReference>
<dbReference type="AlphaFoldDB" id="A0A3M7RK98"/>
<keyword evidence="2" id="KW-0548">Nucleotidyltransferase</keyword>
<name>A0A3M7RK98_BRAPC</name>
<gene>
    <name evidence="2" type="ORF">BpHYR1_027970</name>
</gene>
<sequence length="319" mass="37371">MNIGARINGTNLSIMAYCDDIVLVSSSHKQIELLLAECAEYARTWKLEFNASKSTATSFYKTKIYYDSKFCLDGRVIPNVSGFIYLGLPIGDTEYINEFIESKWKSVEKSLYTLYGLGCKPKMMNPYLVSFLYKTYCQSIFRYVLDSVLICESKLDELNTRQNILIKQTIGVFKYSKMKALNSAISLDSVKKLYYKHKIFFLRHMMKNELCSKTFEYLQSHYEKFDKYNTSFCKQISNLSNTIYVDYTKFSYKTVLDIIDYHFKYPNQGLIDSINYLLFKIVSNMNNFLLDQNIGFNESLYKLVLRGICWECKTETEKK</sequence>
<dbReference type="Proteomes" id="UP000276133">
    <property type="component" value="Unassembled WGS sequence"/>
</dbReference>
<organism evidence="2 3">
    <name type="scientific">Brachionus plicatilis</name>
    <name type="common">Marine rotifer</name>
    <name type="synonym">Brachionus muelleri</name>
    <dbReference type="NCBI Taxonomy" id="10195"/>
    <lineage>
        <taxon>Eukaryota</taxon>
        <taxon>Metazoa</taxon>
        <taxon>Spiralia</taxon>
        <taxon>Gnathifera</taxon>
        <taxon>Rotifera</taxon>
        <taxon>Eurotatoria</taxon>
        <taxon>Monogononta</taxon>
        <taxon>Pseudotrocha</taxon>
        <taxon>Ploima</taxon>
        <taxon>Brachionidae</taxon>
        <taxon>Brachionus</taxon>
    </lineage>
</organism>
<keyword evidence="3" id="KW-1185">Reference proteome</keyword>
<dbReference type="EMBL" id="REGN01003185">
    <property type="protein sequence ID" value="RNA23986.1"/>
    <property type="molecule type" value="Genomic_DNA"/>
</dbReference>
<dbReference type="InterPro" id="IPR000477">
    <property type="entry name" value="RT_dom"/>
</dbReference>
<proteinExistence type="predicted"/>